<dbReference type="NCBIfam" id="TIGR01208">
    <property type="entry name" value="rmlA_long"/>
    <property type="match status" value="1"/>
</dbReference>
<dbReference type="CDD" id="cd04189">
    <property type="entry name" value="G1P_TT_long"/>
    <property type="match status" value="1"/>
</dbReference>
<evidence type="ECO:0000259" key="1">
    <source>
        <dbReference type="Pfam" id="PF00483"/>
    </source>
</evidence>
<dbReference type="PANTHER" id="PTHR42883">
    <property type="entry name" value="GLUCOSE-1-PHOSPHATE THYMIDYLTRANSFERASE"/>
    <property type="match status" value="1"/>
</dbReference>
<dbReference type="GO" id="GO:0008879">
    <property type="term" value="F:glucose-1-phosphate thymidylyltransferase activity"/>
    <property type="evidence" value="ECO:0007669"/>
    <property type="project" value="UniProtKB-EC"/>
</dbReference>
<dbReference type="EC" id="2.7.7.24" evidence="2"/>
<evidence type="ECO:0000313" key="2">
    <source>
        <dbReference type="EMBL" id="HGY54986.1"/>
    </source>
</evidence>
<dbReference type="PANTHER" id="PTHR42883:SF2">
    <property type="entry name" value="THYMIDYLYLTRANSFERASE"/>
    <property type="match status" value="1"/>
</dbReference>
<gene>
    <name evidence="2" type="ORF">ENK44_04750</name>
</gene>
<dbReference type="InterPro" id="IPR005908">
    <property type="entry name" value="G1P_thy_trans_l"/>
</dbReference>
<dbReference type="Pfam" id="PF00483">
    <property type="entry name" value="NTP_transferase"/>
    <property type="match status" value="1"/>
</dbReference>
<dbReference type="InterPro" id="IPR029044">
    <property type="entry name" value="Nucleotide-diphossugar_trans"/>
</dbReference>
<dbReference type="SUPFAM" id="SSF53448">
    <property type="entry name" value="Nucleotide-diphospho-sugar transferases"/>
    <property type="match status" value="1"/>
</dbReference>
<organism evidence="2">
    <name type="scientific">Caldithrix abyssi</name>
    <dbReference type="NCBI Taxonomy" id="187145"/>
    <lineage>
        <taxon>Bacteria</taxon>
        <taxon>Pseudomonadati</taxon>
        <taxon>Calditrichota</taxon>
        <taxon>Calditrichia</taxon>
        <taxon>Calditrichales</taxon>
        <taxon>Calditrichaceae</taxon>
        <taxon>Caldithrix</taxon>
    </lineage>
</organism>
<protein>
    <submittedName>
        <fullName evidence="2">Glucose-1-phosphate thymidylyltransferase</fullName>
        <ecNumber evidence="2">2.7.7.24</ecNumber>
    </submittedName>
</protein>
<dbReference type="EMBL" id="DRQG01000040">
    <property type="protein sequence ID" value="HGY54986.1"/>
    <property type="molecule type" value="Genomic_DNA"/>
</dbReference>
<sequence length="354" mass="39406">MKALITSGGRGTRLRPLTHTQNKHLIPIANKPILHYAIEYCVEAGIKEIGIVYSADSTAVPEAIGDGAHWGVHITYIPQEAPLGLAHVVKISQDFIRDEPFVFYLGDNMVVGGLKRFIDAFEQSNTNCHLTLAKVKDPERFGVPEIKDGKIVRIEEKPERPKSHFAVSGIYIYDKSIFEAVNNIRPSARGELEISDAHQYLLDHGYTISYSEITGWWKDTGKPYDLLEANRLILDNMEENIHGEVDSASLVTGKVKIEPGAKIINSTVRGPVIIGRNTVIENSYIGPFTSIANDCRIKNSEVEFSIILEECSILDVDIRIEHSLLGSDVEIIKAKGRPATHRFLIGDQSRIELL</sequence>
<dbReference type="AlphaFoldDB" id="A0A7V4TYZ1"/>
<keyword evidence="2" id="KW-0808">Transferase</keyword>
<reference evidence="2" key="1">
    <citation type="journal article" date="2020" name="mSystems">
        <title>Genome- and Community-Level Interaction Insights into Carbon Utilization and Element Cycling Functions of Hydrothermarchaeota in Hydrothermal Sediment.</title>
        <authorList>
            <person name="Zhou Z."/>
            <person name="Liu Y."/>
            <person name="Xu W."/>
            <person name="Pan J."/>
            <person name="Luo Z.H."/>
            <person name="Li M."/>
        </authorList>
    </citation>
    <scope>NUCLEOTIDE SEQUENCE [LARGE SCALE GENOMIC DNA]</scope>
    <source>
        <strain evidence="2">HyVt-577</strain>
    </source>
</reference>
<dbReference type="Gene3D" id="2.160.10.10">
    <property type="entry name" value="Hexapeptide repeat proteins"/>
    <property type="match status" value="1"/>
</dbReference>
<dbReference type="InterPro" id="IPR005835">
    <property type="entry name" value="NTP_transferase_dom"/>
</dbReference>
<feature type="domain" description="Nucleotidyl transferase" evidence="1">
    <location>
        <begin position="2"/>
        <end position="235"/>
    </location>
</feature>
<proteinExistence type="predicted"/>
<name>A0A7V4TYZ1_CALAY</name>
<accession>A0A7V4TYZ1</accession>
<keyword evidence="2" id="KW-0548">Nucleotidyltransferase</keyword>
<dbReference type="Proteomes" id="UP000885779">
    <property type="component" value="Unassembled WGS sequence"/>
</dbReference>
<dbReference type="Gene3D" id="3.90.550.10">
    <property type="entry name" value="Spore Coat Polysaccharide Biosynthesis Protein SpsA, Chain A"/>
    <property type="match status" value="1"/>
</dbReference>
<comment type="caution">
    <text evidence="2">The sequence shown here is derived from an EMBL/GenBank/DDBJ whole genome shotgun (WGS) entry which is preliminary data.</text>
</comment>